<keyword evidence="2" id="KW-1185">Reference proteome</keyword>
<evidence type="ECO:0000313" key="2">
    <source>
        <dbReference type="Proteomes" id="UP000198995"/>
    </source>
</evidence>
<accession>A0A1G6VX44</accession>
<dbReference type="STRING" id="2741.SAMN04489866_104169"/>
<dbReference type="Proteomes" id="UP000198995">
    <property type="component" value="Unassembled WGS sequence"/>
</dbReference>
<name>A0A1G6VX44_PEPNI</name>
<protein>
    <submittedName>
        <fullName evidence="1">Uncharacterized protein</fullName>
    </submittedName>
</protein>
<dbReference type="RefSeq" id="WP_091791628.1">
    <property type="nucleotide sequence ID" value="NZ_FNAF01000004.1"/>
</dbReference>
<organism evidence="1 2">
    <name type="scientific">Peptococcus niger</name>
    <dbReference type="NCBI Taxonomy" id="2741"/>
    <lineage>
        <taxon>Bacteria</taxon>
        <taxon>Bacillati</taxon>
        <taxon>Bacillota</taxon>
        <taxon>Clostridia</taxon>
        <taxon>Eubacteriales</taxon>
        <taxon>Peptococcaceae</taxon>
        <taxon>Peptococcus</taxon>
    </lineage>
</organism>
<sequence>MNTWFDYEGIIGASYKEVQNIAVNNPEDFFLNLGAYLNNICDAFDDTADIPWDNLKETKLLELRYNLVQLAKASTAAIAFLDQKEV</sequence>
<gene>
    <name evidence="1" type="ORF">SAMN04489866_104169</name>
</gene>
<proteinExistence type="predicted"/>
<reference evidence="1 2" key="1">
    <citation type="submission" date="2016-10" db="EMBL/GenBank/DDBJ databases">
        <authorList>
            <person name="de Groot N.N."/>
        </authorList>
    </citation>
    <scope>NUCLEOTIDE SEQUENCE [LARGE SCALE GENOMIC DNA]</scope>
    <source>
        <strain evidence="1 2">DSM 20475</strain>
    </source>
</reference>
<dbReference type="AlphaFoldDB" id="A0A1G6VX44"/>
<evidence type="ECO:0000313" key="1">
    <source>
        <dbReference type="EMBL" id="SDD58270.1"/>
    </source>
</evidence>
<dbReference type="EMBL" id="FNAF01000004">
    <property type="protein sequence ID" value="SDD58270.1"/>
    <property type="molecule type" value="Genomic_DNA"/>
</dbReference>